<feature type="domain" description="SH3b" evidence="3">
    <location>
        <begin position="99"/>
        <end position="163"/>
    </location>
</feature>
<dbReference type="AlphaFoldDB" id="A0A917TVL0"/>
<feature type="region of interest" description="Disordered" evidence="1">
    <location>
        <begin position="183"/>
        <end position="227"/>
    </location>
</feature>
<name>A0A917TVL0_9BACI</name>
<dbReference type="SMART" id="SM00287">
    <property type="entry name" value="SH3b"/>
    <property type="match status" value="1"/>
</dbReference>
<dbReference type="EMBL" id="BMLG01000021">
    <property type="protein sequence ID" value="GGM39993.1"/>
    <property type="molecule type" value="Genomic_DNA"/>
</dbReference>
<feature type="compositionally biased region" description="Basic and acidic residues" evidence="1">
    <location>
        <begin position="192"/>
        <end position="226"/>
    </location>
</feature>
<evidence type="ECO:0000313" key="4">
    <source>
        <dbReference type="EMBL" id="GGM39993.1"/>
    </source>
</evidence>
<proteinExistence type="predicted"/>
<dbReference type="Proteomes" id="UP000618460">
    <property type="component" value="Unassembled WGS sequence"/>
</dbReference>
<dbReference type="RefSeq" id="WP_162879204.1">
    <property type="nucleotide sequence ID" value="NZ_BMLG01000021.1"/>
</dbReference>
<evidence type="ECO:0000256" key="2">
    <source>
        <dbReference type="SAM" id="Phobius"/>
    </source>
</evidence>
<accession>A0A917TVL0</accession>
<dbReference type="PANTHER" id="PTHR38589">
    <property type="entry name" value="BLR0621 PROTEIN"/>
    <property type="match status" value="1"/>
</dbReference>
<feature type="transmembrane region" description="Helical" evidence="2">
    <location>
        <begin position="7"/>
        <end position="27"/>
    </location>
</feature>
<evidence type="ECO:0000313" key="5">
    <source>
        <dbReference type="Proteomes" id="UP000618460"/>
    </source>
</evidence>
<comment type="caution">
    <text evidence="4">The sequence shown here is derived from an EMBL/GenBank/DDBJ whole genome shotgun (WGS) entry which is preliminary data.</text>
</comment>
<protein>
    <recommendedName>
        <fullName evidence="3">SH3b domain-containing protein</fullName>
    </recommendedName>
</protein>
<keyword evidence="2" id="KW-1133">Transmembrane helix</keyword>
<dbReference type="Pfam" id="PF03734">
    <property type="entry name" value="YkuD"/>
    <property type="match status" value="1"/>
</dbReference>
<dbReference type="GO" id="GO:0016740">
    <property type="term" value="F:transferase activity"/>
    <property type="evidence" value="ECO:0007669"/>
    <property type="project" value="InterPro"/>
</dbReference>
<dbReference type="Pfam" id="PF08239">
    <property type="entry name" value="SH3_3"/>
    <property type="match status" value="1"/>
</dbReference>
<dbReference type="PROSITE" id="PS51781">
    <property type="entry name" value="SH3B"/>
    <property type="match status" value="1"/>
</dbReference>
<reference evidence="4" key="2">
    <citation type="submission" date="2020-09" db="EMBL/GenBank/DDBJ databases">
        <authorList>
            <person name="Sun Q."/>
            <person name="Zhou Y."/>
        </authorList>
    </citation>
    <scope>NUCLEOTIDE SEQUENCE</scope>
    <source>
        <strain evidence="4">CGMCC 1.6333</strain>
    </source>
</reference>
<keyword evidence="2" id="KW-0472">Membrane</keyword>
<evidence type="ECO:0000256" key="1">
    <source>
        <dbReference type="SAM" id="MobiDB-lite"/>
    </source>
</evidence>
<reference evidence="4" key="1">
    <citation type="journal article" date="2014" name="Int. J. Syst. Evol. Microbiol.">
        <title>Complete genome sequence of Corynebacterium casei LMG S-19264T (=DSM 44701T), isolated from a smear-ripened cheese.</title>
        <authorList>
            <consortium name="US DOE Joint Genome Institute (JGI-PGF)"/>
            <person name="Walter F."/>
            <person name="Albersmeier A."/>
            <person name="Kalinowski J."/>
            <person name="Ruckert C."/>
        </authorList>
    </citation>
    <scope>NUCLEOTIDE SEQUENCE</scope>
    <source>
        <strain evidence="4">CGMCC 1.6333</strain>
    </source>
</reference>
<evidence type="ECO:0000259" key="3">
    <source>
        <dbReference type="PROSITE" id="PS51781"/>
    </source>
</evidence>
<keyword evidence="2" id="KW-0812">Transmembrane</keyword>
<dbReference type="InterPro" id="IPR005490">
    <property type="entry name" value="LD_TPept_cat_dom"/>
</dbReference>
<keyword evidence="5" id="KW-1185">Reference proteome</keyword>
<organism evidence="4 5">
    <name type="scientific">Paraliobacillus quinghaiensis</name>
    <dbReference type="NCBI Taxonomy" id="470815"/>
    <lineage>
        <taxon>Bacteria</taxon>
        <taxon>Bacillati</taxon>
        <taxon>Bacillota</taxon>
        <taxon>Bacilli</taxon>
        <taxon>Bacillales</taxon>
        <taxon>Bacillaceae</taxon>
        <taxon>Paraliobacillus</taxon>
    </lineage>
</organism>
<dbReference type="Gene3D" id="2.30.30.40">
    <property type="entry name" value="SH3 Domains"/>
    <property type="match status" value="1"/>
</dbReference>
<sequence length="417" mass="46119">MSKQTVTIVTMLLLVFIGTITILSISLNIGELCVKESGTEIKLSFDKKTKSIFLKTKPSLNLKSNQLMLREEVEQVDSKTNYKVGNRELETLEYEVDTYINKYVNVSSLNVRKGPSVDYEVTGIVVQNQKVEAEKGNGQNGWLQVKTGDFIGFVNGKYLDAKRAKTLENKEQKVAVIKNKQKEGSDIEELTEEKASNDNNSEVKNETKFEKPKEEKKPQSDADKLQTVDSNNQLILVTANGFNTSSAKIQTFERNSDGEWDQVLSVSGHIGKNGFSNNKVEGDGKSPTGKYSIGTAFGRTGNPGTKLSFRQITADDVWVDDPNSSLYNTWQSRKATEGQWDSAENMDINAYTYGFVINYNSSRVPGSGSAIFFHISSGHTLGCTGVSKGNVVSILKWLDPSKNPVIVQTPVSQLGQY</sequence>
<dbReference type="PANTHER" id="PTHR38589:SF1">
    <property type="entry name" value="BLR0621 PROTEIN"/>
    <property type="match status" value="1"/>
</dbReference>
<dbReference type="InterPro" id="IPR003646">
    <property type="entry name" value="SH3-like_bac-type"/>
</dbReference>
<gene>
    <name evidence="4" type="ORF">GCM10011351_27690</name>
</gene>